<dbReference type="AlphaFoldDB" id="A0A964TAK8"/>
<dbReference type="RefSeq" id="WP_166522662.1">
    <property type="nucleotide sequence ID" value="NZ_JAAABI010000001.1"/>
</dbReference>
<organism evidence="2 3">
    <name type="scientific">Flagellimonas ochracea</name>
    <dbReference type="NCBI Taxonomy" id="2696472"/>
    <lineage>
        <taxon>Bacteria</taxon>
        <taxon>Pseudomonadati</taxon>
        <taxon>Bacteroidota</taxon>
        <taxon>Flavobacteriia</taxon>
        <taxon>Flavobacteriales</taxon>
        <taxon>Flavobacteriaceae</taxon>
        <taxon>Flagellimonas</taxon>
    </lineage>
</organism>
<evidence type="ECO:0000313" key="2">
    <source>
        <dbReference type="EMBL" id="NAY91290.1"/>
    </source>
</evidence>
<evidence type="ECO:0000256" key="1">
    <source>
        <dbReference type="SAM" id="Phobius"/>
    </source>
</evidence>
<comment type="caution">
    <text evidence="2">The sequence shown here is derived from an EMBL/GenBank/DDBJ whole genome shotgun (WGS) entry which is preliminary data.</text>
</comment>
<evidence type="ECO:0000313" key="3">
    <source>
        <dbReference type="Proteomes" id="UP000667650"/>
    </source>
</evidence>
<keyword evidence="1" id="KW-0472">Membrane</keyword>
<keyword evidence="1" id="KW-0812">Transmembrane</keyword>
<dbReference type="Proteomes" id="UP000667650">
    <property type="component" value="Unassembled WGS sequence"/>
</dbReference>
<reference evidence="2" key="1">
    <citation type="submission" date="2020-01" db="EMBL/GenBank/DDBJ databases">
        <title>Muricauda ochracea sp. nov., isolated from a tidal flat of Garorim bay in Korea.</title>
        <authorList>
            <person name="Kim D."/>
            <person name="Yoo Y."/>
            <person name="Kim J.-J."/>
        </authorList>
    </citation>
    <scope>NUCLEOTIDE SEQUENCE</scope>
    <source>
        <strain evidence="2">JGD-17</strain>
    </source>
</reference>
<protein>
    <submittedName>
        <fullName evidence="2">DUF983 domain-containing protein</fullName>
    </submittedName>
</protein>
<accession>A0A964TAK8</accession>
<proteinExistence type="predicted"/>
<sequence>MMKNILTNKCPHCGIGRIFKETNIYFNFRRPQMYGQCPTCGFNYQKELGFFFGAMYVSYVLTVAQGIATFLMASPFFEERFDLGIVGVIAVVLVLLSSFNMRLSRILWIYLFKEYRK</sequence>
<feature type="transmembrane region" description="Helical" evidence="1">
    <location>
        <begin position="83"/>
        <end position="103"/>
    </location>
</feature>
<keyword evidence="3" id="KW-1185">Reference proteome</keyword>
<feature type="transmembrane region" description="Helical" evidence="1">
    <location>
        <begin position="56"/>
        <end position="77"/>
    </location>
</feature>
<dbReference type="EMBL" id="JAAABI010000001">
    <property type="protein sequence ID" value="NAY91290.1"/>
    <property type="molecule type" value="Genomic_DNA"/>
</dbReference>
<gene>
    <name evidence="2" type="ORF">GTQ34_05095</name>
</gene>
<name>A0A964TAK8_9FLAO</name>
<keyword evidence="1" id="KW-1133">Transmembrane helix</keyword>